<evidence type="ECO:0000313" key="4">
    <source>
        <dbReference type="EMBL" id="KXI14726.1"/>
    </source>
</evidence>
<evidence type="ECO:0000256" key="1">
    <source>
        <dbReference type="ARBA" id="ARBA00004196"/>
    </source>
</evidence>
<accession>A0A135YZ95</accession>
<proteinExistence type="predicted"/>
<dbReference type="AlphaFoldDB" id="A0A135YZ95"/>
<dbReference type="RefSeq" id="WP_061101535.1">
    <property type="nucleotide sequence ID" value="NZ_KQ961783.1"/>
</dbReference>
<protein>
    <submittedName>
        <fullName evidence="4">Putative cell wall binding repeat 2</fullName>
    </submittedName>
</protein>
<comment type="caution">
    <text evidence="4">The sequence shown here is derived from an EMBL/GenBank/DDBJ whole genome shotgun (WGS) entry which is preliminary data.</text>
</comment>
<dbReference type="InterPro" id="IPR007253">
    <property type="entry name" value="Cell_wall-bd_2"/>
</dbReference>
<sequence length="840" mass="95344">MNKLINSMLAASMVVSMATSVFADDIDNVDVSDNVGSLSTKSSEVDGFNFETEPLLENKNIKTNSAYSTLMGKDRINTSVEVSKKTYPYGSETAVVVNGFVYADSISAIPVSAKRGGPILLTAGKELEGELASELNRLDVKNVILIGGSSSISDKIYKKLEEDKYRVSRISGSNRYLTNQEVIKEIYGKTYYNKVVFVSGDNFADSISGGVYAYKTKAPIVLVPSTLDQDNKKYLSDLNVNEPILIGGTRYLPKELDNMYTNSQRYAGFNRYDTSYTINTRLFDNPKNLVITTGEDFADALSGVPYAANNEANLVLYDNNPRTYINSDKYSSITCLGGRIASKFRNKSINKWIYSKDYVKSADMLLSNKLPREGSMDNPIDFKGSFSPLKSESRSSRRQLYGFFYLNDLVNAFEESGNRSYLEKGMELIRIFEKEQANTYDDIMWHDETTARRLDYYLRFYSVANILLNPSDKDLLNKSMYNMATKMLSPGFWAGNYNHGLFQDMAVLRYADYIGDRGMYKLSLTRAAEYFNTHFDQEGVHIENSPEYHFVMLKELGDFLKQVSRADTNYYEILKNKFEMSKKYSRSIILPDGLLPVVGDTGMIKPNLEDYYGPEKEEEGDQIKRFTFKNAGYDIARSKDAFLMMRGGYLTDVHHHNDDLSFWLYKKGNIFTEVGAFGYEYSNPLSKYVRTFKAHNSLVVDSDNNYGGLGREVKILDGDSSTMVGISKRPKNTDFTREIKYNPDMTEISIKDKVQARDNSSHKYELYFHLDPEIEVSLKDKTAILKRGNIEIGKMTSTAPMKLDKDIFCKNYREDIKNTSVIVLEVSGKDQLVDTKIELK</sequence>
<dbReference type="Proteomes" id="UP000070326">
    <property type="component" value="Unassembled WGS sequence"/>
</dbReference>
<comment type="subcellular location">
    <subcellularLocation>
        <location evidence="1">Cell envelope</location>
    </subcellularLocation>
</comment>
<dbReference type="SUPFAM" id="SSF48230">
    <property type="entry name" value="Chondroitin AC/alginate lyase"/>
    <property type="match status" value="1"/>
</dbReference>
<dbReference type="InterPro" id="IPR012480">
    <property type="entry name" value="Hepar_II_III_C"/>
</dbReference>
<feature type="domain" description="Heparinase II/III-like C-terminal" evidence="3">
    <location>
        <begin position="626"/>
        <end position="829"/>
    </location>
</feature>
<dbReference type="Pfam" id="PF07940">
    <property type="entry name" value="Hepar_II_III_C"/>
    <property type="match status" value="1"/>
</dbReference>
<dbReference type="Gene3D" id="1.50.10.100">
    <property type="entry name" value="Chondroitin AC/alginate lyase"/>
    <property type="match status" value="1"/>
</dbReference>
<feature type="chain" id="PRO_5007468589" evidence="2">
    <location>
        <begin position="24"/>
        <end position="840"/>
    </location>
</feature>
<keyword evidence="2" id="KW-0732">Signal</keyword>
<dbReference type="EMBL" id="LSQZ01000002">
    <property type="protein sequence ID" value="KXI14726.1"/>
    <property type="molecule type" value="Genomic_DNA"/>
</dbReference>
<dbReference type="InterPro" id="IPR008929">
    <property type="entry name" value="Chondroitin_lyas"/>
</dbReference>
<reference evidence="4 5" key="1">
    <citation type="submission" date="2016-02" db="EMBL/GenBank/DDBJ databases">
        <authorList>
            <person name="Wen L."/>
            <person name="He K."/>
            <person name="Yang H."/>
        </authorList>
    </citation>
    <scope>NUCLEOTIDE SEQUENCE [LARGE SCALE GENOMIC DNA]</scope>
    <source>
        <strain evidence="4 5">MJR8628A</strain>
    </source>
</reference>
<dbReference type="PANTHER" id="PTHR30032">
    <property type="entry name" value="N-ACETYLMURAMOYL-L-ALANINE AMIDASE-RELATED"/>
    <property type="match status" value="1"/>
</dbReference>
<name>A0A135YZ95_9FIRM</name>
<dbReference type="InterPro" id="IPR051922">
    <property type="entry name" value="Bact_Sporulation_Assoc"/>
</dbReference>
<dbReference type="PATRIC" id="fig|1261.5.peg.99"/>
<dbReference type="eggNOG" id="COG0627">
    <property type="taxonomic scope" value="Bacteria"/>
</dbReference>
<evidence type="ECO:0000256" key="2">
    <source>
        <dbReference type="SAM" id="SignalP"/>
    </source>
</evidence>
<evidence type="ECO:0000313" key="5">
    <source>
        <dbReference type="Proteomes" id="UP000070326"/>
    </source>
</evidence>
<dbReference type="Gene3D" id="3.40.50.12090">
    <property type="match status" value="2"/>
</dbReference>
<dbReference type="Gene3D" id="2.70.98.70">
    <property type="match status" value="1"/>
</dbReference>
<evidence type="ECO:0000259" key="3">
    <source>
        <dbReference type="Pfam" id="PF07940"/>
    </source>
</evidence>
<organism evidence="4 5">
    <name type="scientific">Peptostreptococcus anaerobius</name>
    <dbReference type="NCBI Taxonomy" id="1261"/>
    <lineage>
        <taxon>Bacteria</taxon>
        <taxon>Bacillati</taxon>
        <taxon>Bacillota</taxon>
        <taxon>Clostridia</taxon>
        <taxon>Peptostreptococcales</taxon>
        <taxon>Peptostreptococcaceae</taxon>
        <taxon>Peptostreptococcus</taxon>
    </lineage>
</organism>
<gene>
    <name evidence="4" type="ORF">HMPREF3195_00097</name>
</gene>
<dbReference type="STRING" id="1261.HMPREF3195_00097"/>
<feature type="signal peptide" evidence="2">
    <location>
        <begin position="1"/>
        <end position="23"/>
    </location>
</feature>
<dbReference type="Pfam" id="PF04122">
    <property type="entry name" value="CW_binding_2"/>
    <property type="match status" value="3"/>
</dbReference>
<dbReference type="eggNOG" id="COG2247">
    <property type="taxonomic scope" value="Bacteria"/>
</dbReference>
<dbReference type="PANTHER" id="PTHR30032:SF8">
    <property type="entry name" value="GERMINATION-SPECIFIC N-ACETYLMURAMOYL-L-ALANINE AMIDASE"/>
    <property type="match status" value="1"/>
</dbReference>
<dbReference type="GO" id="GO:0030313">
    <property type="term" value="C:cell envelope"/>
    <property type="evidence" value="ECO:0007669"/>
    <property type="project" value="UniProtKB-SubCell"/>
</dbReference>
<dbReference type="GO" id="GO:0016829">
    <property type="term" value="F:lyase activity"/>
    <property type="evidence" value="ECO:0007669"/>
    <property type="project" value="InterPro"/>
</dbReference>